<dbReference type="Proteomes" id="UP000077667">
    <property type="component" value="Chromosome"/>
</dbReference>
<dbReference type="KEGG" id="nia:A8C56_19280"/>
<gene>
    <name evidence="2" type="ORF">A8C56_19280</name>
</gene>
<feature type="transmembrane region" description="Helical" evidence="1">
    <location>
        <begin position="12"/>
        <end position="33"/>
    </location>
</feature>
<evidence type="ECO:0000256" key="1">
    <source>
        <dbReference type="SAM" id="Phobius"/>
    </source>
</evidence>
<organism evidence="2 3">
    <name type="scientific">Niabella ginsenosidivorans</name>
    <dbReference type="NCBI Taxonomy" id="1176587"/>
    <lineage>
        <taxon>Bacteria</taxon>
        <taxon>Pseudomonadati</taxon>
        <taxon>Bacteroidota</taxon>
        <taxon>Chitinophagia</taxon>
        <taxon>Chitinophagales</taxon>
        <taxon>Chitinophagaceae</taxon>
        <taxon>Niabella</taxon>
    </lineage>
</organism>
<reference evidence="2 3" key="1">
    <citation type="submission" date="2016-05" db="EMBL/GenBank/DDBJ databases">
        <title>Niabella ginsenosidivorans BS26 whole genome sequencing.</title>
        <authorList>
            <person name="Im W.T."/>
            <person name="Siddiqi M.Z."/>
        </authorList>
    </citation>
    <scope>NUCLEOTIDE SEQUENCE [LARGE SCALE GENOMIC DNA]</scope>
    <source>
        <strain evidence="2 3">BS26</strain>
    </source>
</reference>
<name>A0A1A9I809_9BACT</name>
<protein>
    <submittedName>
        <fullName evidence="2">Uncharacterized protein</fullName>
    </submittedName>
</protein>
<evidence type="ECO:0000313" key="2">
    <source>
        <dbReference type="EMBL" id="ANH82840.1"/>
    </source>
</evidence>
<accession>A0A1A9I809</accession>
<sequence length="137" mass="16280">MHKTVKRLYTGPALQFLYFIDSKLLMVILASCQTQPYYNLWHLLPLCNYLPPLFFFILSVLITSQSFSALYLSCSLLLAQKVPPGIKHTFPGQMEFLMQRFLPTHKRLHDLTGFTRYFFKRQDEKLPLLRPTRRFNY</sequence>
<dbReference type="AlphaFoldDB" id="A0A1A9I809"/>
<keyword evidence="1" id="KW-1133">Transmembrane helix</keyword>
<proteinExistence type="predicted"/>
<keyword evidence="3" id="KW-1185">Reference proteome</keyword>
<dbReference type="EMBL" id="CP015772">
    <property type="protein sequence ID" value="ANH82840.1"/>
    <property type="molecule type" value="Genomic_DNA"/>
</dbReference>
<dbReference type="STRING" id="1176587.A8C56_19280"/>
<keyword evidence="1" id="KW-0472">Membrane</keyword>
<keyword evidence="1" id="KW-0812">Transmembrane</keyword>
<evidence type="ECO:0000313" key="3">
    <source>
        <dbReference type="Proteomes" id="UP000077667"/>
    </source>
</evidence>